<accession>A0A417Z1F9</accession>
<dbReference type="Gene3D" id="1.10.10.10">
    <property type="entry name" value="Winged helix-like DNA-binding domain superfamily/Winged helix DNA-binding domain"/>
    <property type="match status" value="1"/>
</dbReference>
<proteinExistence type="predicted"/>
<comment type="caution">
    <text evidence="1">The sequence shown here is derived from an EMBL/GenBank/DDBJ whole genome shotgun (WGS) entry which is preliminary data.</text>
</comment>
<dbReference type="InterPro" id="IPR032580">
    <property type="entry name" value="SatD"/>
</dbReference>
<name>A0A417Z1F9_9MICO</name>
<evidence type="ECO:0000313" key="1">
    <source>
        <dbReference type="EMBL" id="RHW43927.1"/>
    </source>
</evidence>
<organism evidence="1 2">
    <name type="scientific">Dermacoccus abyssi</name>
    <dbReference type="NCBI Taxonomy" id="322596"/>
    <lineage>
        <taxon>Bacteria</taxon>
        <taxon>Bacillati</taxon>
        <taxon>Actinomycetota</taxon>
        <taxon>Actinomycetes</taxon>
        <taxon>Micrococcales</taxon>
        <taxon>Dermacoccaceae</taxon>
        <taxon>Dermacoccus</taxon>
    </lineage>
</organism>
<dbReference type="Proteomes" id="UP000285376">
    <property type="component" value="Unassembled WGS sequence"/>
</dbReference>
<reference evidence="1 2" key="1">
    <citation type="submission" date="2018-08" db="EMBL/GenBank/DDBJ databases">
        <title>Whole genome sequence analysis of Dermacoccus abyssi bacteria isolated from Deep Mariana trench Micromonospora spp reveals genes involved in the environmental adaptation and production of secondary metabolites.</title>
        <authorList>
            <person name="Abdel-Mageed W.M."/>
            <person name="Lehri B."/>
            <person name="Nouioui I."/>
            <person name="Goodfellow I."/>
            <person name="Jaspars M."/>
            <person name="Karlyshev A."/>
        </authorList>
    </citation>
    <scope>NUCLEOTIDE SEQUENCE [LARGE SCALE GENOMIC DNA]</scope>
    <source>
        <strain evidence="1 2">MT1.1</strain>
    </source>
</reference>
<dbReference type="Pfam" id="PF16264">
    <property type="entry name" value="SatD"/>
    <property type="match status" value="1"/>
</dbReference>
<dbReference type="InterPro" id="IPR036388">
    <property type="entry name" value="WH-like_DNA-bd_sf"/>
</dbReference>
<evidence type="ECO:0008006" key="3">
    <source>
        <dbReference type="Google" id="ProtNLM"/>
    </source>
</evidence>
<dbReference type="EMBL" id="QWLM01000022">
    <property type="protein sequence ID" value="RHW43927.1"/>
    <property type="molecule type" value="Genomic_DNA"/>
</dbReference>
<evidence type="ECO:0000313" key="2">
    <source>
        <dbReference type="Proteomes" id="UP000285376"/>
    </source>
</evidence>
<sequence>MTKSSGGAMIVVTADQIRSSSRGDRVPAMLTALESLTLGGRSRAFARTAGDEVQALIADPADAVSAVRLFVREGGWRVGLGIGPVDTPVPDDVRAANGPAFVAARAAVNESRGGAQDLAVVTRVGGAEASAAADDARAALDLLAFVWRRRTAAGWEVADLVAEGLSRQEIAARLGVTASAVSQRVSTAAVVEADAGEALAVRALTAALG</sequence>
<protein>
    <recommendedName>
        <fullName evidence="3">DNA-binding protein</fullName>
    </recommendedName>
</protein>
<dbReference type="AlphaFoldDB" id="A0A417Z1F9"/>
<gene>
    <name evidence="1" type="ORF">D1832_13930</name>
</gene>
<dbReference type="RefSeq" id="WP_118914910.1">
    <property type="nucleotide sequence ID" value="NZ_CBCRVH010000020.1"/>
</dbReference>